<evidence type="ECO:0000313" key="1">
    <source>
        <dbReference type="EMBL" id="CAK8687829.1"/>
    </source>
</evidence>
<reference evidence="1 2" key="1">
    <citation type="submission" date="2024-02" db="EMBL/GenBank/DDBJ databases">
        <authorList>
            <person name="Daric V."/>
            <person name="Darras S."/>
        </authorList>
    </citation>
    <scope>NUCLEOTIDE SEQUENCE [LARGE SCALE GENOMIC DNA]</scope>
</reference>
<proteinExistence type="predicted"/>
<dbReference type="InterPro" id="IPR027417">
    <property type="entry name" value="P-loop_NTPase"/>
</dbReference>
<protein>
    <submittedName>
        <fullName evidence="1">Uncharacterized protein</fullName>
    </submittedName>
</protein>
<keyword evidence="2" id="KW-1185">Reference proteome</keyword>
<dbReference type="EMBL" id="CAWYQH010000106">
    <property type="protein sequence ID" value="CAK8687829.1"/>
    <property type="molecule type" value="Genomic_DNA"/>
</dbReference>
<name>A0ABP0GAI8_CLALP</name>
<sequence>MFVRVNDPQVVEAIEERMKNFADDSQGVLERLDRGSTTFKDEFYRTAELKVSLELIDTAGFKGPAVAKVTPRRSFFGRFSNKKVTDGTQSAQGQSQNHLSLGDLSLLARHEACMRSCDGVVLVYNVFNPNSFSVARQIRNHLIKIRTKHGAGTTPRGRPFLPKIFAGGKCCVALCVNKEVAATADPIPPIYLIGTHSDVRREYMASEKVSRMYDVSFLREPGININNATTKKKAAKSLTLGRTAIYPHDVYPVISDWRECAGFAEITSRDHNLVQQIFEQLTLAVLTT</sequence>
<gene>
    <name evidence="1" type="ORF">CVLEPA_LOCUS19884</name>
</gene>
<evidence type="ECO:0000313" key="2">
    <source>
        <dbReference type="Proteomes" id="UP001642483"/>
    </source>
</evidence>
<dbReference type="Gene3D" id="3.40.50.300">
    <property type="entry name" value="P-loop containing nucleotide triphosphate hydrolases"/>
    <property type="match status" value="1"/>
</dbReference>
<accession>A0ABP0GAI8</accession>
<comment type="caution">
    <text evidence="1">The sequence shown here is derived from an EMBL/GenBank/DDBJ whole genome shotgun (WGS) entry which is preliminary data.</text>
</comment>
<dbReference type="SUPFAM" id="SSF52540">
    <property type="entry name" value="P-loop containing nucleoside triphosphate hydrolases"/>
    <property type="match status" value="1"/>
</dbReference>
<organism evidence="1 2">
    <name type="scientific">Clavelina lepadiformis</name>
    <name type="common">Light-bulb sea squirt</name>
    <name type="synonym">Ascidia lepadiformis</name>
    <dbReference type="NCBI Taxonomy" id="159417"/>
    <lineage>
        <taxon>Eukaryota</taxon>
        <taxon>Metazoa</taxon>
        <taxon>Chordata</taxon>
        <taxon>Tunicata</taxon>
        <taxon>Ascidiacea</taxon>
        <taxon>Aplousobranchia</taxon>
        <taxon>Clavelinidae</taxon>
        <taxon>Clavelina</taxon>
    </lineage>
</organism>
<dbReference type="Proteomes" id="UP001642483">
    <property type="component" value="Unassembled WGS sequence"/>
</dbReference>